<evidence type="ECO:0000256" key="7">
    <source>
        <dbReference type="RuleBase" id="RU004279"/>
    </source>
</evidence>
<dbReference type="EC" id="2.7.7.6" evidence="7"/>
<organism evidence="9">
    <name type="scientific">Nephromyces sp. ex Molgula occidentalis</name>
    <dbReference type="NCBI Taxonomy" id="2544991"/>
    <lineage>
        <taxon>Eukaryota</taxon>
        <taxon>Sar</taxon>
        <taxon>Alveolata</taxon>
        <taxon>Apicomplexa</taxon>
        <taxon>Aconoidasida</taxon>
        <taxon>Nephromycida</taxon>
        <taxon>Nephromyces</taxon>
    </lineage>
</organism>
<evidence type="ECO:0000313" key="9">
    <source>
        <dbReference type="EMBL" id="QEM01642.1"/>
    </source>
</evidence>
<reference evidence="9" key="1">
    <citation type="journal article" date="2019" name="Genome Biol. Evol.">
        <title>Nephromyces represents a diverse and novel lineage of the Apicomplexa that has retained apicoplasts.</title>
        <authorList>
            <person name="Munoz-Gomez S.A."/>
            <person name="Durnin K."/>
            <person name="Eme L."/>
            <person name="Paight C."/>
            <person name="Lane C.E."/>
            <person name="Saffo M.B."/>
            <person name="Slamovits C.H."/>
        </authorList>
    </citation>
    <scope>NUCLEOTIDE SEQUENCE</scope>
    <source>
        <strain evidence="9">449</strain>
    </source>
</reference>
<dbReference type="Gene3D" id="2.40.40.20">
    <property type="match status" value="1"/>
</dbReference>
<keyword evidence="5 7" id="KW-0804">Transcription</keyword>
<dbReference type="Gene3D" id="1.10.274.100">
    <property type="entry name" value="RNA polymerase Rpb1, domain 3"/>
    <property type="match status" value="1"/>
</dbReference>
<evidence type="ECO:0000256" key="1">
    <source>
        <dbReference type="ARBA" id="ARBA00004026"/>
    </source>
</evidence>
<comment type="function">
    <text evidence="1 7">DNA-dependent RNA polymerase catalyzes the transcription of DNA into RNA using the four ribonucleoside triphosphates as substrates.</text>
</comment>
<accession>A0A5C1H7M0</accession>
<keyword evidence="2 7" id="KW-0240">DNA-directed RNA polymerase</keyword>
<keyword evidence="3 7" id="KW-0808">Transferase</keyword>
<dbReference type="PANTHER" id="PTHR19376:SF54">
    <property type="entry name" value="DNA-DIRECTED RNA POLYMERASE SUBUNIT BETA"/>
    <property type="match status" value="1"/>
</dbReference>
<evidence type="ECO:0000259" key="8">
    <source>
        <dbReference type="SMART" id="SM00663"/>
    </source>
</evidence>
<dbReference type="GO" id="GO:0006351">
    <property type="term" value="P:DNA-templated transcription"/>
    <property type="evidence" value="ECO:0007669"/>
    <property type="project" value="InterPro"/>
</dbReference>
<dbReference type="Gene3D" id="4.10.860.120">
    <property type="entry name" value="RNA polymerase II, clamp domain"/>
    <property type="match status" value="1"/>
</dbReference>
<comment type="similarity">
    <text evidence="7">Belongs to the RNA polymerase beta' chain family.</text>
</comment>
<dbReference type="Pfam" id="PF04997">
    <property type="entry name" value="RNA_pol_Rpb1_1"/>
    <property type="match status" value="1"/>
</dbReference>
<dbReference type="InterPro" id="IPR007080">
    <property type="entry name" value="RNA_pol_Rpb1_1"/>
</dbReference>
<dbReference type="InterPro" id="IPR045867">
    <property type="entry name" value="DNA-dir_RpoC_beta_prime"/>
</dbReference>
<dbReference type="Pfam" id="PF00623">
    <property type="entry name" value="RNA_pol_Rpb1_2"/>
    <property type="match status" value="2"/>
</dbReference>
<dbReference type="SUPFAM" id="SSF64484">
    <property type="entry name" value="beta and beta-prime subunits of DNA dependent RNA-polymerase"/>
    <property type="match status" value="1"/>
</dbReference>
<dbReference type="GO" id="GO:0003899">
    <property type="term" value="F:DNA-directed RNA polymerase activity"/>
    <property type="evidence" value="ECO:0007669"/>
    <property type="project" value="UniProtKB-EC"/>
</dbReference>
<dbReference type="InterPro" id="IPR006592">
    <property type="entry name" value="RNA_pol_N"/>
</dbReference>
<dbReference type="InterPro" id="IPR044893">
    <property type="entry name" value="RNA_pol_Rpb1_clamp_domain"/>
</dbReference>
<dbReference type="GO" id="GO:0003677">
    <property type="term" value="F:DNA binding"/>
    <property type="evidence" value="ECO:0007669"/>
    <property type="project" value="InterPro"/>
</dbReference>
<comment type="catalytic activity">
    <reaction evidence="6 7">
        <text>RNA(n) + a ribonucleoside 5'-triphosphate = RNA(n+1) + diphosphate</text>
        <dbReference type="Rhea" id="RHEA:21248"/>
        <dbReference type="Rhea" id="RHEA-COMP:14527"/>
        <dbReference type="Rhea" id="RHEA-COMP:17342"/>
        <dbReference type="ChEBI" id="CHEBI:33019"/>
        <dbReference type="ChEBI" id="CHEBI:61557"/>
        <dbReference type="ChEBI" id="CHEBI:140395"/>
        <dbReference type="EC" id="2.7.7.6"/>
    </reaction>
</comment>
<protein>
    <recommendedName>
        <fullName evidence="7">DNA-directed RNA polymerase subunit</fullName>
        <ecNumber evidence="7">2.7.7.6</ecNumber>
    </recommendedName>
</protein>
<evidence type="ECO:0000256" key="6">
    <source>
        <dbReference type="ARBA" id="ARBA00048552"/>
    </source>
</evidence>
<keyword evidence="4 7" id="KW-0548">Nucleotidyltransferase</keyword>
<dbReference type="GO" id="GO:0000428">
    <property type="term" value="C:DNA-directed RNA polymerase complex"/>
    <property type="evidence" value="ECO:0007669"/>
    <property type="project" value="UniProtKB-KW"/>
</dbReference>
<dbReference type="AlphaFoldDB" id="A0A5C1H7M0"/>
<evidence type="ECO:0000256" key="2">
    <source>
        <dbReference type="ARBA" id="ARBA00022478"/>
    </source>
</evidence>
<evidence type="ECO:0000256" key="5">
    <source>
        <dbReference type="ARBA" id="ARBA00023163"/>
    </source>
</evidence>
<proteinExistence type="inferred from homology"/>
<dbReference type="InterPro" id="IPR000722">
    <property type="entry name" value="RNA_pol_asu"/>
</dbReference>
<dbReference type="InterPro" id="IPR042102">
    <property type="entry name" value="RNA_pol_Rpb1_3_sf"/>
</dbReference>
<evidence type="ECO:0000256" key="4">
    <source>
        <dbReference type="ARBA" id="ARBA00022695"/>
    </source>
</evidence>
<dbReference type="SMART" id="SM00663">
    <property type="entry name" value="RPOLA_N"/>
    <property type="match status" value="1"/>
</dbReference>
<sequence>MIYKIPIFKLSLTSPEKIYSWWQRKIYNKIIISEVTEPLTINFTKYVFEENGLFCEKLFGPINSWKCKWGLYKGLFINNIIPGSICEKCESELNDNRVRRYNLGFINLNTPIIHFWYLKGYGNLLETLLNISTKNLENILYYNKFFTNKDIFLKIKNQSFNQFKNLNSNNLTEINFNYSNLLIGNEIIYNKLKNLNILTELTNSRNLILKEQNYLKKLKLIKRARLLHLFFISKLKPEWIFLTKLPVLPPSLRPFMKLEQGNVFIMSPLNNYYRLIILRNNRLKRWSQLRHFSPVIFELLEKQMLQKTIDSLFGHFLNIKTDNKERPLINLSSFLKGKFGYFRQNLLGKRVDFSARSVISAGPDLLIGKIGLPFDIAFNLYKPILLNIFIKNKKISNYLKSINILDYKVRLLKQILQKILNKNTVLINRAPTLHKMNIQSFKPYLIEGDSIKLFPLACASFNADFDGDQMGIFLPVTKISQYEAKYKLSSDKNIISFEKNKNLFKPSQNMVLGLYYLTLGLNYNSKHYLYFVNEDDMLYTYFNNLIELNSFYWVKYKLIAYFKKFYNYILTSPGRLLIKNYINSQSIYKLKNEF</sequence>
<dbReference type="EMBL" id="MK573202">
    <property type="protein sequence ID" value="QEM01642.1"/>
    <property type="molecule type" value="Genomic_DNA"/>
</dbReference>
<gene>
    <name evidence="9" type="primary">rpoC1</name>
</gene>
<feature type="domain" description="RNA polymerase N-terminal" evidence="8">
    <location>
        <begin position="238"/>
        <end position="518"/>
    </location>
</feature>
<evidence type="ECO:0000256" key="3">
    <source>
        <dbReference type="ARBA" id="ARBA00022679"/>
    </source>
</evidence>
<dbReference type="PANTHER" id="PTHR19376">
    <property type="entry name" value="DNA-DIRECTED RNA POLYMERASE"/>
    <property type="match status" value="1"/>
</dbReference>
<name>A0A5C1H7M0_9APIC</name>